<keyword evidence="2 9" id="KW-0479">Metal-binding</keyword>
<evidence type="ECO:0000259" key="13">
    <source>
        <dbReference type="Pfam" id="PF04815"/>
    </source>
</evidence>
<dbReference type="Gene3D" id="2.30.30.380">
    <property type="entry name" value="Zn-finger domain of Sec23/24"/>
    <property type="match status" value="1"/>
</dbReference>
<dbReference type="SUPFAM" id="SSF82754">
    <property type="entry name" value="C-terminal, gelsolin-like domain of Sec23/24"/>
    <property type="match status" value="1"/>
</dbReference>
<feature type="domain" description="Sec23/Sec24 helical" evidence="13">
    <location>
        <begin position="626"/>
        <end position="723"/>
    </location>
</feature>
<dbReference type="GO" id="GO:0006886">
    <property type="term" value="P:intracellular protein transport"/>
    <property type="evidence" value="ECO:0007669"/>
    <property type="project" value="InterPro"/>
</dbReference>
<dbReference type="InterPro" id="IPR006900">
    <property type="entry name" value="Sec23/24_helical_dom"/>
</dbReference>
<evidence type="ECO:0000256" key="4">
    <source>
        <dbReference type="ARBA" id="ARBA00022833"/>
    </source>
</evidence>
<evidence type="ECO:0000256" key="10">
    <source>
        <dbReference type="SAM" id="MobiDB-lite"/>
    </source>
</evidence>
<feature type="compositionally biased region" description="Polar residues" evidence="10">
    <location>
        <begin position="1"/>
        <end position="11"/>
    </location>
</feature>
<dbReference type="Gene3D" id="3.40.50.410">
    <property type="entry name" value="von Willebrand factor, type A domain"/>
    <property type="match status" value="1"/>
</dbReference>
<dbReference type="SUPFAM" id="SSF82919">
    <property type="entry name" value="Zn-finger domain of Sec23/24"/>
    <property type="match status" value="1"/>
</dbReference>
<keyword evidence="9" id="KW-0963">Cytoplasm</keyword>
<dbReference type="GO" id="GO:0005096">
    <property type="term" value="F:GTPase activator activity"/>
    <property type="evidence" value="ECO:0007669"/>
    <property type="project" value="TreeGrafter"/>
</dbReference>
<gene>
    <name evidence="15" type="ORF">SHERM_22251</name>
</gene>
<dbReference type="PANTHER" id="PTHR11141">
    <property type="entry name" value="PROTEIN TRANSPORT PROTEIN SEC23"/>
    <property type="match status" value="1"/>
</dbReference>
<dbReference type="InterPro" id="IPR006895">
    <property type="entry name" value="Znf_Sec23_Sec24"/>
</dbReference>
<dbReference type="GO" id="GO:0090110">
    <property type="term" value="P:COPII-coated vesicle cargo loading"/>
    <property type="evidence" value="ECO:0007669"/>
    <property type="project" value="TreeGrafter"/>
</dbReference>
<dbReference type="InterPro" id="IPR029006">
    <property type="entry name" value="ADF-H/Gelsolin-like_dom_sf"/>
</dbReference>
<feature type="compositionally biased region" description="Pro residues" evidence="10">
    <location>
        <begin position="32"/>
        <end position="51"/>
    </location>
</feature>
<dbReference type="GO" id="GO:0070971">
    <property type="term" value="C:endoplasmic reticulum exit site"/>
    <property type="evidence" value="ECO:0007669"/>
    <property type="project" value="TreeGrafter"/>
</dbReference>
<dbReference type="GO" id="GO:0030127">
    <property type="term" value="C:COPII vesicle coat"/>
    <property type="evidence" value="ECO:0007669"/>
    <property type="project" value="InterPro"/>
</dbReference>
<dbReference type="Gene3D" id="3.40.20.10">
    <property type="entry name" value="Severin"/>
    <property type="match status" value="1"/>
</dbReference>
<dbReference type="Pfam" id="PF08033">
    <property type="entry name" value="Sec23_BS"/>
    <property type="match status" value="1"/>
</dbReference>
<evidence type="ECO:0000259" key="12">
    <source>
        <dbReference type="Pfam" id="PF04811"/>
    </source>
</evidence>
<evidence type="ECO:0000256" key="6">
    <source>
        <dbReference type="ARBA" id="ARBA00022927"/>
    </source>
</evidence>
<dbReference type="Pfam" id="PF04811">
    <property type="entry name" value="Sec23_trunk"/>
    <property type="match status" value="1"/>
</dbReference>
<dbReference type="InterPro" id="IPR006896">
    <property type="entry name" value="Sec23/24_trunk_dom"/>
</dbReference>
<comment type="function">
    <text evidence="9">Component of the coat protein complex II (COPII) which promotes the formation of transport vesicles from the endoplasmic reticulum (ER). The coat has two main functions, the physical deformation of the endoplasmic reticulum membrane into vesicles and the selection of cargo molecules.</text>
</comment>
<dbReference type="SUPFAM" id="SSF53300">
    <property type="entry name" value="vWA-like"/>
    <property type="match status" value="1"/>
</dbReference>
<dbReference type="GO" id="GO:0008270">
    <property type="term" value="F:zinc ion binding"/>
    <property type="evidence" value="ECO:0007669"/>
    <property type="project" value="InterPro"/>
</dbReference>
<dbReference type="Proteomes" id="UP001153555">
    <property type="component" value="Unassembled WGS sequence"/>
</dbReference>
<evidence type="ECO:0000256" key="5">
    <source>
        <dbReference type="ARBA" id="ARBA00022892"/>
    </source>
</evidence>
<sequence>MAGPQQSSSGYYESAVTPPPPKLDTKFGAPPLSSPPSSSPSIPRFPPPPVINPNQIPSPSIKTPNLPSPANGIRAGSPVPHMSTPPGPPVFSSPLQPAAVPFRTSPATPQPIAYSSGSSLPTSSPPLHFSNGSVELQHQLTEELDTAAESPNVLFSAHKVLKQKKLANVPSLGFGALVSPGRDVSLGPQIIQRDPHRCQNCGAYANLYCNILLGSGQWQCVICRNLNGSEGEYIAPSKEELRNLPELSSPLVDYVQTSNKRPGFVPVSESRVSAPIVLVIDECLDEQHLQHLQSSLHAFVDSLPQTTRIGIVLYGRTVSVYDFSEESMASADVLPGTKSPSEEELRALIYGSGIYLSPVHASLPVAHAILSSLTPYKLILPEVSRDRCLGTAVEVAMAIIQGPSAEMSRGIVKRPGGNSRIIVCAGGPNTYGPGSVPHSLSHSNYPYLEKTAIKRMETLGREAQRCNTVVDILCAGTCPVRVPILQPLAKSSGGVLILHDDFGEAFGVNLQRASTRAAGSHGLVEIRCSDNIFVSQVIGPGEEAHVDSHESYKSDNSVSIQMLSVEETQSFAVSMETRGDIKSDFVYFQFGIQYSNVYQADISRVITVRLPTVDSISAYLESVQSEVAAVLTGKRTLLRAKNFRDAVDMRATLDERIKDVASKFGSQVTKSKHYYRYPKELSLLPELLFHLRRGPLLGSIIGHEDERSVLRSLFLNASFDLSLRMLAPRCLMHREGGTFEELPAYDLAMQSDAAVVLDHGTDIFIWLGAELAAQEGKSAAALAACRTLAEELSELRFPAPRILAFKEGSSQARYFVSRLIPAHKDPPYEQEARFPQLRTLSSEQRMKLKSSFVHFDDPSFCEWMRSLNVSPPEPIS</sequence>
<feature type="domain" description="Zinc finger Sec23/Sec24-type" evidence="11">
    <location>
        <begin position="195"/>
        <end position="233"/>
    </location>
</feature>
<keyword evidence="1 9" id="KW-0813">Transport</keyword>
<dbReference type="CDD" id="cd01468">
    <property type="entry name" value="trunk_domain"/>
    <property type="match status" value="1"/>
</dbReference>
<dbReference type="Pfam" id="PF04810">
    <property type="entry name" value="zf-Sec23_Sec24"/>
    <property type="match status" value="1"/>
</dbReference>
<keyword evidence="5 9" id="KW-0931">ER-Golgi transport</keyword>
<dbReference type="GO" id="GO:0005789">
    <property type="term" value="C:endoplasmic reticulum membrane"/>
    <property type="evidence" value="ECO:0007669"/>
    <property type="project" value="UniProtKB-SubCell"/>
</dbReference>
<evidence type="ECO:0000256" key="2">
    <source>
        <dbReference type="ARBA" id="ARBA00022723"/>
    </source>
</evidence>
<comment type="caution">
    <text evidence="15">The sequence shown here is derived from an EMBL/GenBank/DDBJ whole genome shotgun (WGS) entry which is preliminary data.</text>
</comment>
<dbReference type="AlphaFoldDB" id="A0A9N7N6C4"/>
<keyword evidence="6 9" id="KW-0653">Protein transport</keyword>
<dbReference type="EMBL" id="CACSLK010026072">
    <property type="protein sequence ID" value="CAA0825475.1"/>
    <property type="molecule type" value="Genomic_DNA"/>
</dbReference>
<evidence type="ECO:0000256" key="3">
    <source>
        <dbReference type="ARBA" id="ARBA00022824"/>
    </source>
</evidence>
<keyword evidence="8 9" id="KW-0968">Cytoplasmic vesicle</keyword>
<feature type="region of interest" description="Disordered" evidence="10">
    <location>
        <begin position="1"/>
        <end position="88"/>
    </location>
</feature>
<evidence type="ECO:0000256" key="8">
    <source>
        <dbReference type="ARBA" id="ARBA00023329"/>
    </source>
</evidence>
<evidence type="ECO:0000313" key="15">
    <source>
        <dbReference type="EMBL" id="CAA0825475.1"/>
    </source>
</evidence>
<dbReference type="PANTHER" id="PTHR11141:SF6">
    <property type="entry name" value="PROTEIN TRANSPORT PROTEIN SEC23 A"/>
    <property type="match status" value="1"/>
</dbReference>
<keyword evidence="16" id="KW-1185">Reference proteome</keyword>
<dbReference type="FunFam" id="3.40.20.10:FF:000036">
    <property type="entry name" value="Protein transport protein SEC23"/>
    <property type="match status" value="1"/>
</dbReference>
<evidence type="ECO:0000313" key="16">
    <source>
        <dbReference type="Proteomes" id="UP001153555"/>
    </source>
</evidence>
<name>A0A9N7N6C4_STRHE</name>
<protein>
    <recommendedName>
        <fullName evidence="9">Protein transport protein SEC23</fullName>
    </recommendedName>
</protein>
<evidence type="ECO:0000256" key="1">
    <source>
        <dbReference type="ARBA" id="ARBA00022448"/>
    </source>
</evidence>
<feature type="domain" description="Sec23/Sec24 trunk" evidence="12">
    <location>
        <begin position="277"/>
        <end position="503"/>
    </location>
</feature>
<dbReference type="OrthoDB" id="3979788at2759"/>
<dbReference type="SUPFAM" id="SSF81811">
    <property type="entry name" value="Helical domain of Sec23/24"/>
    <property type="match status" value="1"/>
</dbReference>
<comment type="similarity">
    <text evidence="9">Belongs to the SEC23/SEC24 family. SEC23 subfamily.</text>
</comment>
<dbReference type="InterPro" id="IPR037364">
    <property type="entry name" value="Sec23"/>
</dbReference>
<feature type="domain" description="Sec23/Sec24 beta-sandwich" evidence="14">
    <location>
        <begin position="520"/>
        <end position="612"/>
    </location>
</feature>
<keyword evidence="3 9" id="KW-0256">Endoplasmic reticulum</keyword>
<dbReference type="CDD" id="cd11280">
    <property type="entry name" value="gelsolin_like"/>
    <property type="match status" value="1"/>
</dbReference>
<organism evidence="15 16">
    <name type="scientific">Striga hermonthica</name>
    <name type="common">Purple witchweed</name>
    <name type="synonym">Buchnera hermonthica</name>
    <dbReference type="NCBI Taxonomy" id="68872"/>
    <lineage>
        <taxon>Eukaryota</taxon>
        <taxon>Viridiplantae</taxon>
        <taxon>Streptophyta</taxon>
        <taxon>Embryophyta</taxon>
        <taxon>Tracheophyta</taxon>
        <taxon>Spermatophyta</taxon>
        <taxon>Magnoliopsida</taxon>
        <taxon>eudicotyledons</taxon>
        <taxon>Gunneridae</taxon>
        <taxon>Pentapetalae</taxon>
        <taxon>asterids</taxon>
        <taxon>lamiids</taxon>
        <taxon>Lamiales</taxon>
        <taxon>Orobanchaceae</taxon>
        <taxon>Buchnereae</taxon>
        <taxon>Striga</taxon>
    </lineage>
</organism>
<accession>A0A9N7N6C4</accession>
<evidence type="ECO:0000256" key="9">
    <source>
        <dbReference type="RuleBase" id="RU365030"/>
    </source>
</evidence>
<evidence type="ECO:0000256" key="7">
    <source>
        <dbReference type="ARBA" id="ARBA00023136"/>
    </source>
</evidence>
<dbReference type="SUPFAM" id="SSF81995">
    <property type="entry name" value="beta-sandwich domain of Sec23/24"/>
    <property type="match status" value="1"/>
</dbReference>
<evidence type="ECO:0000259" key="11">
    <source>
        <dbReference type="Pfam" id="PF04810"/>
    </source>
</evidence>
<dbReference type="InterPro" id="IPR036180">
    <property type="entry name" value="Gelsolin-like_dom_sf"/>
</dbReference>
<feature type="compositionally biased region" description="Low complexity" evidence="10">
    <location>
        <begin position="52"/>
        <end position="61"/>
    </location>
</feature>
<reference evidence="15" key="1">
    <citation type="submission" date="2019-12" db="EMBL/GenBank/DDBJ databases">
        <authorList>
            <person name="Scholes J."/>
        </authorList>
    </citation>
    <scope>NUCLEOTIDE SEQUENCE</scope>
</reference>
<dbReference type="InterPro" id="IPR012990">
    <property type="entry name" value="Beta-sandwich_Sec23_24"/>
</dbReference>
<dbReference type="Pfam" id="PF04815">
    <property type="entry name" value="Sec23_helical"/>
    <property type="match status" value="1"/>
</dbReference>
<evidence type="ECO:0000259" key="14">
    <source>
        <dbReference type="Pfam" id="PF08033"/>
    </source>
</evidence>
<proteinExistence type="inferred from homology"/>
<keyword evidence="7 9" id="KW-0472">Membrane</keyword>
<dbReference type="Gene3D" id="1.20.120.730">
    <property type="entry name" value="Sec23/Sec24 helical domain"/>
    <property type="match status" value="1"/>
</dbReference>
<dbReference type="InterPro" id="IPR036465">
    <property type="entry name" value="vWFA_dom_sf"/>
</dbReference>
<dbReference type="InterPro" id="IPR036174">
    <property type="entry name" value="Znf_Sec23_Sec24_sf"/>
</dbReference>
<keyword evidence="4 9" id="KW-0862">Zinc</keyword>
<comment type="subcellular location">
    <subcellularLocation>
        <location evidence="9">Cytoplasmic vesicle</location>
        <location evidence="9">COPII-coated vesicle membrane</location>
        <topology evidence="9">Peripheral membrane protein</topology>
        <orientation evidence="9">Cytoplasmic side</orientation>
    </subcellularLocation>
    <subcellularLocation>
        <location evidence="9">Endoplasmic reticulum membrane</location>
        <topology evidence="9">Peripheral membrane protein</topology>
        <orientation evidence="9">Cytoplasmic side</orientation>
    </subcellularLocation>
</comment>
<dbReference type="InterPro" id="IPR036175">
    <property type="entry name" value="Sec23/24_helical_dom_sf"/>
</dbReference>